<dbReference type="OrthoDB" id="9181555at2"/>
<dbReference type="EMBL" id="CP011371">
    <property type="protein sequence ID" value="AKJ30175.1"/>
    <property type="molecule type" value="Genomic_DNA"/>
</dbReference>
<dbReference type="KEGG" id="pbh:AAW51_3484"/>
<protein>
    <submittedName>
        <fullName evidence="1">Uncharacterized protein</fullName>
    </submittedName>
</protein>
<evidence type="ECO:0000313" key="2">
    <source>
        <dbReference type="Proteomes" id="UP000035352"/>
    </source>
</evidence>
<reference evidence="1 2" key="1">
    <citation type="submission" date="2015-05" db="EMBL/GenBank/DDBJ databases">
        <authorList>
            <person name="Tang B."/>
            <person name="Yu Y."/>
        </authorList>
    </citation>
    <scope>NUCLEOTIDE SEQUENCE [LARGE SCALE GENOMIC DNA]</scope>
    <source>
        <strain evidence="1 2">DSM 7029</strain>
    </source>
</reference>
<accession>A0A0G3BUG4</accession>
<keyword evidence="2" id="KW-1185">Reference proteome</keyword>
<dbReference type="AlphaFoldDB" id="A0A0G3BUG4"/>
<dbReference type="STRING" id="413882.AAW51_3484"/>
<proteinExistence type="predicted"/>
<name>A0A0G3BUG4_9BURK</name>
<dbReference type="Proteomes" id="UP000035352">
    <property type="component" value="Chromosome"/>
</dbReference>
<sequence>MNTLVLLLEQGSEWNPNIWAAENGGETGANGQIMIERSEGWLSVLRDDSVLNDFDEDERRRLSELLTEPAGYLIEWRDSALVEALLQAVPPQTRAVIDNDHGLLVPVQAVRERPFESWVRASMLR</sequence>
<dbReference type="RefSeq" id="WP_047195607.1">
    <property type="nucleotide sequence ID" value="NZ_CP011371.1"/>
</dbReference>
<organism evidence="1 2">
    <name type="scientific">Caldimonas brevitalea</name>
    <dbReference type="NCBI Taxonomy" id="413882"/>
    <lineage>
        <taxon>Bacteria</taxon>
        <taxon>Pseudomonadati</taxon>
        <taxon>Pseudomonadota</taxon>
        <taxon>Betaproteobacteria</taxon>
        <taxon>Burkholderiales</taxon>
        <taxon>Sphaerotilaceae</taxon>
        <taxon>Caldimonas</taxon>
    </lineage>
</organism>
<gene>
    <name evidence="1" type="ORF">AAW51_3484</name>
</gene>
<evidence type="ECO:0000313" key="1">
    <source>
        <dbReference type="EMBL" id="AKJ30175.1"/>
    </source>
</evidence>